<keyword evidence="4" id="KW-1185">Reference proteome</keyword>
<feature type="compositionally biased region" description="Basic residues" evidence="1">
    <location>
        <begin position="356"/>
        <end position="365"/>
    </location>
</feature>
<feature type="region of interest" description="Disordered" evidence="1">
    <location>
        <begin position="330"/>
        <end position="633"/>
    </location>
</feature>
<feature type="compositionally biased region" description="Pro residues" evidence="1">
    <location>
        <begin position="530"/>
        <end position="542"/>
    </location>
</feature>
<dbReference type="GO" id="GO:0048471">
    <property type="term" value="C:perinuclear region of cytoplasm"/>
    <property type="evidence" value="ECO:0007669"/>
    <property type="project" value="TreeGrafter"/>
</dbReference>
<dbReference type="PANTHER" id="PTHR12323">
    <property type="entry name" value="SR-RELATED CTD ASSOCIATED FACTOR 6"/>
    <property type="match status" value="1"/>
</dbReference>
<comment type="caution">
    <text evidence="3">The sequence shown here is derived from an EMBL/GenBank/DDBJ whole genome shotgun (WGS) entry which is preliminary data.</text>
</comment>
<sequence>MASASAELTVTKAALTAALFRADPKSCSRSDIESMLDLLNSTVTECSPLNVQRCKQWALSNLVPSSARVAPFCKYLVALAKSFGSEKDAPVQNRKGRVPSAKRRRLHLLYVLNDILYHAKFRDNAAGFAQKLEPALPALVRSAVSFKNCPKHIRKVQDLVRLWEENHYFGQAFIRELLGAIEAPSPEGEDPKDAKADTSADAVARAARNEPFTLPGMHGDPSTPWYDLPAANWLSVMEPNSTRPMNTSMIKPLVLAKGPAEKNLVDAVKKLLADVDKIYLKETNSEDASRDIGQMGETIELDEFTGEIIDGETYYGWSRAFCNKMKARKKNGGRLNSGEARRGRSRSARSYSRSRSTSRSHRRRHRSEDSSRSSSRPAFKRQRFTRSPRNNSRSGSRSRSRSRSRSQNSGENRDRSHSQESRNTRDSRRRRYKGGSRGRSPSASRSRSRNGSRGSRYEPRSPSYSRSPSRSRSRSQSASRPGRRYDDLQQPRNDHTFAPGGGHFPQDSPPLPPPPSMGYSHGQMPNFPGGFPPVPPPPPPPQNYGGQWVVPPPPPHPFFPHGGPGIVPPPPQFTGNWVPPPPPVNSQHSYQTQPPPPPPGQYQNNHYYNQDRGGGGGYRGRGGGYGRGGNKWN</sequence>
<evidence type="ECO:0000259" key="2">
    <source>
        <dbReference type="PROSITE" id="PS51391"/>
    </source>
</evidence>
<reference evidence="3" key="1">
    <citation type="journal article" date="2023" name="Mol. Phylogenet. Evol.">
        <title>Genome-scale phylogeny and comparative genomics of the fungal order Sordariales.</title>
        <authorList>
            <person name="Hensen N."/>
            <person name="Bonometti L."/>
            <person name="Westerberg I."/>
            <person name="Brannstrom I.O."/>
            <person name="Guillou S."/>
            <person name="Cros-Aarteil S."/>
            <person name="Calhoun S."/>
            <person name="Haridas S."/>
            <person name="Kuo A."/>
            <person name="Mondo S."/>
            <person name="Pangilinan J."/>
            <person name="Riley R."/>
            <person name="LaButti K."/>
            <person name="Andreopoulos B."/>
            <person name="Lipzen A."/>
            <person name="Chen C."/>
            <person name="Yan M."/>
            <person name="Daum C."/>
            <person name="Ng V."/>
            <person name="Clum A."/>
            <person name="Steindorff A."/>
            <person name="Ohm R.A."/>
            <person name="Martin F."/>
            <person name="Silar P."/>
            <person name="Natvig D.O."/>
            <person name="Lalanne C."/>
            <person name="Gautier V."/>
            <person name="Ament-Velasquez S.L."/>
            <person name="Kruys A."/>
            <person name="Hutchinson M.I."/>
            <person name="Powell A.J."/>
            <person name="Barry K."/>
            <person name="Miller A.N."/>
            <person name="Grigoriev I.V."/>
            <person name="Debuchy R."/>
            <person name="Gladieux P."/>
            <person name="Hiltunen Thoren M."/>
            <person name="Johannesson H."/>
        </authorList>
    </citation>
    <scope>NUCLEOTIDE SEQUENCE</scope>
    <source>
        <strain evidence="3">PSN324</strain>
    </source>
</reference>
<dbReference type="Gene3D" id="1.25.40.90">
    <property type="match status" value="1"/>
</dbReference>
<dbReference type="EMBL" id="MU864928">
    <property type="protein sequence ID" value="KAK4467012.1"/>
    <property type="molecule type" value="Genomic_DNA"/>
</dbReference>
<dbReference type="InterPro" id="IPR006569">
    <property type="entry name" value="CID_dom"/>
</dbReference>
<evidence type="ECO:0000256" key="1">
    <source>
        <dbReference type="SAM" id="MobiDB-lite"/>
    </source>
</evidence>
<feature type="compositionally biased region" description="Basic and acidic residues" evidence="1">
    <location>
        <begin position="411"/>
        <end position="426"/>
    </location>
</feature>
<proteinExistence type="predicted"/>
<feature type="compositionally biased region" description="Low complexity" evidence="1">
    <location>
        <begin position="601"/>
        <end position="610"/>
    </location>
</feature>
<dbReference type="GO" id="GO:0006874">
    <property type="term" value="P:intracellular calcium ion homeostasis"/>
    <property type="evidence" value="ECO:0007669"/>
    <property type="project" value="TreeGrafter"/>
</dbReference>
<feature type="compositionally biased region" description="Pro residues" evidence="1">
    <location>
        <begin position="566"/>
        <end position="584"/>
    </location>
</feature>
<dbReference type="AlphaFoldDB" id="A0AAV9I1P5"/>
<name>A0AAV9I1P5_9PEZI</name>
<feature type="compositionally biased region" description="Basic and acidic residues" evidence="1">
    <location>
        <begin position="483"/>
        <end position="495"/>
    </location>
</feature>
<reference evidence="3" key="2">
    <citation type="submission" date="2023-06" db="EMBL/GenBank/DDBJ databases">
        <authorList>
            <consortium name="Lawrence Berkeley National Laboratory"/>
            <person name="Mondo S.J."/>
            <person name="Hensen N."/>
            <person name="Bonometti L."/>
            <person name="Westerberg I."/>
            <person name="Brannstrom I.O."/>
            <person name="Guillou S."/>
            <person name="Cros-Aarteil S."/>
            <person name="Calhoun S."/>
            <person name="Haridas S."/>
            <person name="Kuo A."/>
            <person name="Pangilinan J."/>
            <person name="Riley R."/>
            <person name="Labutti K."/>
            <person name="Andreopoulos B."/>
            <person name="Lipzen A."/>
            <person name="Chen C."/>
            <person name="Yanf M."/>
            <person name="Daum C."/>
            <person name="Ng V."/>
            <person name="Clum A."/>
            <person name="Steindorff A."/>
            <person name="Ohm R."/>
            <person name="Martin F."/>
            <person name="Silar P."/>
            <person name="Natvig D."/>
            <person name="Lalanne C."/>
            <person name="Gautier V."/>
            <person name="Ament-Velasquez S.L."/>
            <person name="Kruys A."/>
            <person name="Hutchinson M.I."/>
            <person name="Powell A.J."/>
            <person name="Barry K."/>
            <person name="Miller A.N."/>
            <person name="Grigoriev I.V."/>
            <person name="Debuchy R."/>
            <person name="Gladieux P."/>
            <person name="Thoren M.H."/>
            <person name="Johannesson H."/>
        </authorList>
    </citation>
    <scope>NUCLEOTIDE SEQUENCE</scope>
    <source>
        <strain evidence="3">PSN324</strain>
    </source>
</reference>
<dbReference type="PROSITE" id="PS51391">
    <property type="entry name" value="CID"/>
    <property type="match status" value="1"/>
</dbReference>
<gene>
    <name evidence="3" type="ORF">QBC42DRAFT_257453</name>
</gene>
<accession>A0AAV9I1P5</accession>
<feature type="compositionally biased region" description="Basic residues" evidence="1">
    <location>
        <begin position="427"/>
        <end position="436"/>
    </location>
</feature>
<dbReference type="Proteomes" id="UP001321749">
    <property type="component" value="Unassembled WGS sequence"/>
</dbReference>
<protein>
    <recommendedName>
        <fullName evidence="2">CID domain-containing protein</fullName>
    </recommendedName>
</protein>
<organism evidence="3 4">
    <name type="scientific">Cladorrhinum samala</name>
    <dbReference type="NCBI Taxonomy" id="585594"/>
    <lineage>
        <taxon>Eukaryota</taxon>
        <taxon>Fungi</taxon>
        <taxon>Dikarya</taxon>
        <taxon>Ascomycota</taxon>
        <taxon>Pezizomycotina</taxon>
        <taxon>Sordariomycetes</taxon>
        <taxon>Sordariomycetidae</taxon>
        <taxon>Sordariales</taxon>
        <taxon>Podosporaceae</taxon>
        <taxon>Cladorrhinum</taxon>
    </lineage>
</organism>
<dbReference type="PANTHER" id="PTHR12323:SF0">
    <property type="entry name" value="CALCIUM HOMEOSTASIS ENDOPLASMIC RETICULUM PROTEIN"/>
    <property type="match status" value="1"/>
</dbReference>
<dbReference type="InterPro" id="IPR008942">
    <property type="entry name" value="ENTH_VHS"/>
</dbReference>
<feature type="compositionally biased region" description="Gly residues" evidence="1">
    <location>
        <begin position="612"/>
        <end position="633"/>
    </location>
</feature>
<evidence type="ECO:0000313" key="3">
    <source>
        <dbReference type="EMBL" id="KAK4467012.1"/>
    </source>
</evidence>
<dbReference type="Pfam" id="PF04818">
    <property type="entry name" value="CID"/>
    <property type="match status" value="1"/>
</dbReference>
<feature type="compositionally biased region" description="Low complexity" evidence="1">
    <location>
        <begin position="438"/>
        <end position="480"/>
    </location>
</feature>
<evidence type="ECO:0000313" key="4">
    <source>
        <dbReference type="Proteomes" id="UP001321749"/>
    </source>
</evidence>
<feature type="domain" description="CID" evidence="2">
    <location>
        <begin position="27"/>
        <end position="185"/>
    </location>
</feature>
<feature type="compositionally biased region" description="Pro residues" evidence="1">
    <location>
        <begin position="507"/>
        <end position="516"/>
    </location>
</feature>